<name>A0ABW5TEP0_9FLAO</name>
<evidence type="ECO:0000313" key="8">
    <source>
        <dbReference type="Proteomes" id="UP001597476"/>
    </source>
</evidence>
<dbReference type="RefSeq" id="WP_380292741.1">
    <property type="nucleotide sequence ID" value="NZ_JBHULY010000033.1"/>
</dbReference>
<dbReference type="EMBL" id="JBHULY010000033">
    <property type="protein sequence ID" value="MFD2727155.1"/>
    <property type="molecule type" value="Genomic_DNA"/>
</dbReference>
<evidence type="ECO:0000259" key="6">
    <source>
        <dbReference type="Pfam" id="PF01103"/>
    </source>
</evidence>
<keyword evidence="4" id="KW-0472">Membrane</keyword>
<accession>A0ABW5TEP0</accession>
<dbReference type="Pfam" id="PF01103">
    <property type="entry name" value="Omp85"/>
    <property type="match status" value="1"/>
</dbReference>
<evidence type="ECO:0000313" key="7">
    <source>
        <dbReference type="EMBL" id="MFD2727155.1"/>
    </source>
</evidence>
<evidence type="ECO:0000256" key="2">
    <source>
        <dbReference type="ARBA" id="ARBA00022692"/>
    </source>
</evidence>
<dbReference type="PANTHER" id="PTHR12815">
    <property type="entry name" value="SORTING AND ASSEMBLY MACHINERY SAMM50 PROTEIN FAMILY MEMBER"/>
    <property type="match status" value="1"/>
</dbReference>
<keyword evidence="2" id="KW-0812">Transmembrane</keyword>
<evidence type="ECO:0000256" key="3">
    <source>
        <dbReference type="ARBA" id="ARBA00022729"/>
    </source>
</evidence>
<gene>
    <name evidence="7" type="ORF">ACFSR8_13115</name>
</gene>
<comment type="caution">
    <text evidence="7">The sequence shown here is derived from an EMBL/GenBank/DDBJ whole genome shotgun (WGS) entry which is preliminary data.</text>
</comment>
<protein>
    <submittedName>
        <fullName evidence="7">BamA/TamA family outer membrane protein</fullName>
    </submittedName>
</protein>
<evidence type="ECO:0000256" key="4">
    <source>
        <dbReference type="ARBA" id="ARBA00023136"/>
    </source>
</evidence>
<dbReference type="Gene3D" id="2.40.160.50">
    <property type="entry name" value="membrane protein fhac: a member of the omp85/tpsb transporter family"/>
    <property type="match status" value="1"/>
</dbReference>
<dbReference type="InterPro" id="IPR039910">
    <property type="entry name" value="D15-like"/>
</dbReference>
<organism evidence="7 8">
    <name type="scientific">Hyunsoonleella rubra</name>
    <dbReference type="NCBI Taxonomy" id="1737062"/>
    <lineage>
        <taxon>Bacteria</taxon>
        <taxon>Pseudomonadati</taxon>
        <taxon>Bacteroidota</taxon>
        <taxon>Flavobacteriia</taxon>
        <taxon>Flavobacteriales</taxon>
        <taxon>Flavobacteriaceae</taxon>
    </lineage>
</organism>
<feature type="domain" description="Bacterial surface antigen (D15)" evidence="6">
    <location>
        <begin position="471"/>
        <end position="845"/>
    </location>
</feature>
<dbReference type="Proteomes" id="UP001597476">
    <property type="component" value="Unassembled WGS sequence"/>
</dbReference>
<keyword evidence="8" id="KW-1185">Reference proteome</keyword>
<dbReference type="InterPro" id="IPR000184">
    <property type="entry name" value="Bac_surfAg_D15"/>
</dbReference>
<keyword evidence="5" id="KW-0998">Cell outer membrane</keyword>
<comment type="subcellular location">
    <subcellularLocation>
        <location evidence="1">Membrane</location>
    </subcellularLocation>
</comment>
<sequence>MKAIFSVSGKCNISSTFDQNRNRKLQQRLKQHLIKIVCVLACAGYFVSCDSVKQVASNEHLLTDNTIIVDGKKESTETLNNLTYQKPNRKLLGIPLRLHVYNIARPNMDSIVESKLNDSVKQGFKRFLSKKQFYKMQQSKLTINQWWKNTGEAPVLVDEEKTKRSITRFQDYYINNGWFNVDVSYDINKTEDKRASVEYSINRGPAFILDTISETIASPVVDSLYLYIKPNSLVKSGQQYRTIDFELERKRITSRLRNSGLYHFKQDYITVEMDTIGTSKKVNTDFIIQDRAIRTPDSIRREPFKIFKVKEVNVITDNSFANEGRQFMDSIVHKNYRLFSYDKMRFRPQALTDAIFIAPNSIFSDTDRTLTYRHLSELRTFKYPNIEYTETSDSTLTANILLSPLKKFSLGFSTEASTSNIQTIGFAVNPSLMIRNIFRGAETFEISGTAAIGASDDAGRQDDDPFFNINELGLNLNLTIPRIFTPFNTDRIIPKYMFPSTRITLSASGQTNIGLDKQTLSGTFNFRWRPSSRVTNGLDLFNIQYVRNLNVDNYFRIYTNSFSRLNTIAQNVGYIPTDSDLSLPQGADDFISDVTNGNTSISQNDPDFRVVSAIGERKTRLTENNLILTTSYNFIRDTRKSLYDENFSIFRFKLESAGALLANTSSLLGLKKDSNDRYELFNVAYSQYIKTEFDYIKHWDLGKKNVFALRSFFGIAIPYGNSTNIPFAKSFFAGGANDNRAWTAYGLGPGSSETTNEFNEANMKITLSAEQRFNLFGDLNAALFVDAGNIWNVLDDVEDDRATFTNFNSLEDIALGSGFGLRYDFKFFLFRFDIGFKTYDPSYRDANRWFNDYNFGSAVYNIGINYPF</sequence>
<proteinExistence type="predicted"/>
<evidence type="ECO:0000256" key="1">
    <source>
        <dbReference type="ARBA" id="ARBA00004370"/>
    </source>
</evidence>
<reference evidence="8" key="1">
    <citation type="journal article" date="2019" name="Int. J. Syst. Evol. Microbiol.">
        <title>The Global Catalogue of Microorganisms (GCM) 10K type strain sequencing project: providing services to taxonomists for standard genome sequencing and annotation.</title>
        <authorList>
            <consortium name="The Broad Institute Genomics Platform"/>
            <consortium name="The Broad Institute Genome Sequencing Center for Infectious Disease"/>
            <person name="Wu L."/>
            <person name="Ma J."/>
        </authorList>
    </citation>
    <scope>NUCLEOTIDE SEQUENCE [LARGE SCALE GENOMIC DNA]</scope>
    <source>
        <strain evidence="8">KCTC 42398</strain>
    </source>
</reference>
<evidence type="ECO:0000256" key="5">
    <source>
        <dbReference type="ARBA" id="ARBA00023237"/>
    </source>
</evidence>
<keyword evidence="3" id="KW-0732">Signal</keyword>
<dbReference type="Gene3D" id="3.10.20.310">
    <property type="entry name" value="membrane protein fhac"/>
    <property type="match status" value="1"/>
</dbReference>
<dbReference type="PANTHER" id="PTHR12815:SF47">
    <property type="entry name" value="TRANSLOCATION AND ASSEMBLY MODULE SUBUNIT TAMA"/>
    <property type="match status" value="1"/>
</dbReference>